<dbReference type="Proteomes" id="UP000663868">
    <property type="component" value="Unassembled WGS sequence"/>
</dbReference>
<evidence type="ECO:0000256" key="3">
    <source>
        <dbReference type="ARBA" id="ARBA00007212"/>
    </source>
</evidence>
<reference evidence="15" key="1">
    <citation type="submission" date="2021-02" db="EMBL/GenBank/DDBJ databases">
        <authorList>
            <person name="Nowell W R."/>
        </authorList>
    </citation>
    <scope>NUCLEOTIDE SEQUENCE</scope>
</reference>
<dbReference type="PANTHER" id="PTHR13214">
    <property type="entry name" value="ZINC FINGER PROTEIN 330"/>
    <property type="match status" value="1"/>
</dbReference>
<evidence type="ECO:0000256" key="9">
    <source>
        <dbReference type="ARBA" id="ARBA00022771"/>
    </source>
</evidence>
<evidence type="ECO:0000256" key="8">
    <source>
        <dbReference type="ARBA" id="ARBA00022737"/>
    </source>
</evidence>
<evidence type="ECO:0000256" key="13">
    <source>
        <dbReference type="SAM" id="MobiDB-lite"/>
    </source>
</evidence>
<evidence type="ECO:0000256" key="6">
    <source>
        <dbReference type="ARBA" id="ARBA00022490"/>
    </source>
</evidence>
<dbReference type="PANTHER" id="PTHR13214:SF1">
    <property type="entry name" value="ZINC FINGER PROTEIN 330"/>
    <property type="match status" value="1"/>
</dbReference>
<evidence type="ECO:0000259" key="14">
    <source>
        <dbReference type="PROSITE" id="PS51203"/>
    </source>
</evidence>
<dbReference type="SUPFAM" id="SSF49764">
    <property type="entry name" value="HSP20-like chaperones"/>
    <property type="match status" value="1"/>
</dbReference>
<dbReference type="GO" id="GO:0005730">
    <property type="term" value="C:nucleolus"/>
    <property type="evidence" value="ECO:0007669"/>
    <property type="project" value="UniProtKB-SubCell"/>
</dbReference>
<evidence type="ECO:0000256" key="1">
    <source>
        <dbReference type="ARBA" id="ARBA00004496"/>
    </source>
</evidence>
<evidence type="ECO:0000256" key="10">
    <source>
        <dbReference type="ARBA" id="ARBA00022833"/>
    </source>
</evidence>
<feature type="compositionally biased region" description="Basic and acidic residues" evidence="13">
    <location>
        <begin position="138"/>
        <end position="160"/>
    </location>
</feature>
<feature type="region of interest" description="Disordered" evidence="13">
    <location>
        <begin position="91"/>
        <end position="186"/>
    </location>
</feature>
<feature type="region of interest" description="Disordered" evidence="13">
    <location>
        <begin position="620"/>
        <end position="685"/>
    </location>
</feature>
<dbReference type="FunFam" id="2.60.40.790:FF:000001">
    <property type="entry name" value="Nuclear migration protein nudC"/>
    <property type="match status" value="1"/>
</dbReference>
<keyword evidence="6" id="KW-0963">Cytoplasm</keyword>
<dbReference type="Pfam" id="PF06524">
    <property type="entry name" value="NOA36"/>
    <property type="match status" value="1"/>
</dbReference>
<evidence type="ECO:0000256" key="2">
    <source>
        <dbReference type="ARBA" id="ARBA00004604"/>
    </source>
</evidence>
<name>A0A819QPY4_9BILA</name>
<feature type="non-terminal residue" evidence="15">
    <location>
        <position position="1"/>
    </location>
</feature>
<dbReference type="InterPro" id="IPR025934">
    <property type="entry name" value="NudC_N_dom"/>
</dbReference>
<dbReference type="InterPro" id="IPR008978">
    <property type="entry name" value="HSP20-like_chaperone"/>
</dbReference>
<comment type="similarity">
    <text evidence="4">Belongs to the nudC family.</text>
</comment>
<keyword evidence="8" id="KW-0677">Repeat</keyword>
<dbReference type="Pfam" id="PF04969">
    <property type="entry name" value="CS"/>
    <property type="match status" value="1"/>
</dbReference>
<dbReference type="InterPro" id="IPR010531">
    <property type="entry name" value="NOA36"/>
</dbReference>
<dbReference type="GO" id="GO:0005737">
    <property type="term" value="C:cytoplasm"/>
    <property type="evidence" value="ECO:0007669"/>
    <property type="project" value="UniProtKB-SubCell"/>
</dbReference>
<evidence type="ECO:0000256" key="7">
    <source>
        <dbReference type="ARBA" id="ARBA00022723"/>
    </source>
</evidence>
<evidence type="ECO:0000313" key="16">
    <source>
        <dbReference type="Proteomes" id="UP000663868"/>
    </source>
</evidence>
<keyword evidence="9" id="KW-0863">Zinc-finger</keyword>
<keyword evidence="11" id="KW-0539">Nucleus</keyword>
<sequence length="685" mass="79082">IISIMSDEEKYDALLMNIASQHTGGIHELLDTLFGFFARKTDLYTSPNVDQKPEELILQAFHKWEKVALAKHKKDKAERDEADRVRREKLRRKREEEEGEKNESSRIVEVTDEEADRITRENAQAKAQKMVSDNKAPVVKETETKVTESADAKEENKDEKKEDDDENEEDKGKEKPNTGNGWTGPHYSWTQTLEEIDLRVPINISARVKSKDIIVKFDRKHLTVGLRGHPPIIDGETFAELKKEDSIWTLDDGKLIHIVIEKVNKMEWWSRVVKSDPEINTRKVQPENSKLSDLDGETRGMVEKMMYDQHRREAGLPTSDEQKKQDMLQKFMGAHPEMDFSKCKYRMPKRKTGQRKKAEKQKERQKVLASAYSNKQLVEWPCNFLMECDRCKKQQKNRAFCYFCQAVQTLPVCAQCGKQKCLSKSGDCLVKHGVIHATGLQLVGAICDYCEAWICHSKKCLTTHPCQCPLQNGDCIECNRSVWEQGGRVFQCSFCTQFLCEDDQFEHQASCQVLESENYKCASCSKHGQWSCLRCKVCYCDEHIKRRGFKYTQGEAYPCPKCNFPTKETKDLAMSTRAYDYGRKTEKGYGDIDEEEEETTLGMTGGCDYFTRGDGSRNFTFGGRVIEERAPRDEDDSDEDEDDDDEDDEDDDDDDDDEEDEEEEEEDGDDNNEDKEENEKSPEQQ</sequence>
<comment type="caution">
    <text evidence="15">The sequence shown here is derived from an EMBL/GenBank/DDBJ whole genome shotgun (WGS) entry which is preliminary data.</text>
</comment>
<feature type="compositionally biased region" description="Basic and acidic residues" evidence="13">
    <location>
        <begin position="93"/>
        <end position="106"/>
    </location>
</feature>
<dbReference type="PROSITE" id="PS51203">
    <property type="entry name" value="CS"/>
    <property type="match status" value="1"/>
</dbReference>
<evidence type="ECO:0000256" key="4">
    <source>
        <dbReference type="ARBA" id="ARBA00010513"/>
    </source>
</evidence>
<feature type="domain" description="CS" evidence="14">
    <location>
        <begin position="182"/>
        <end position="273"/>
    </location>
</feature>
<dbReference type="Gene3D" id="2.60.40.790">
    <property type="match status" value="1"/>
</dbReference>
<protein>
    <recommendedName>
        <fullName evidence="5">Nuclear migration protein nudC</fullName>
    </recommendedName>
    <alternativeName>
        <fullName evidence="12">Nuclear distribution protein C homolog</fullName>
    </alternativeName>
</protein>
<gene>
    <name evidence="15" type="ORF">KXQ929_LOCUS30409</name>
</gene>
<comment type="subcellular location">
    <subcellularLocation>
        <location evidence="1">Cytoplasm</location>
    </subcellularLocation>
    <subcellularLocation>
        <location evidence="2">Nucleus</location>
        <location evidence="2">Nucleolus</location>
    </subcellularLocation>
</comment>
<keyword evidence="7" id="KW-0479">Metal-binding</keyword>
<organism evidence="15 16">
    <name type="scientific">Adineta steineri</name>
    <dbReference type="NCBI Taxonomy" id="433720"/>
    <lineage>
        <taxon>Eukaryota</taxon>
        <taxon>Metazoa</taxon>
        <taxon>Spiralia</taxon>
        <taxon>Gnathifera</taxon>
        <taxon>Rotifera</taxon>
        <taxon>Eurotatoria</taxon>
        <taxon>Bdelloidea</taxon>
        <taxon>Adinetida</taxon>
        <taxon>Adinetidae</taxon>
        <taxon>Adineta</taxon>
    </lineage>
</organism>
<proteinExistence type="inferred from homology"/>
<keyword evidence="10" id="KW-0862">Zinc</keyword>
<accession>A0A819QPY4</accession>
<evidence type="ECO:0000256" key="5">
    <source>
        <dbReference type="ARBA" id="ARBA00017641"/>
    </source>
</evidence>
<evidence type="ECO:0000256" key="12">
    <source>
        <dbReference type="ARBA" id="ARBA00030427"/>
    </source>
</evidence>
<dbReference type="AlphaFoldDB" id="A0A819QPY4"/>
<dbReference type="EMBL" id="CAJOBB010003303">
    <property type="protein sequence ID" value="CAF4033054.1"/>
    <property type="molecule type" value="Genomic_DNA"/>
</dbReference>
<feature type="compositionally biased region" description="Acidic residues" evidence="13">
    <location>
        <begin position="633"/>
        <end position="676"/>
    </location>
</feature>
<evidence type="ECO:0000313" key="15">
    <source>
        <dbReference type="EMBL" id="CAF4033054.1"/>
    </source>
</evidence>
<comment type="similarity">
    <text evidence="3">Belongs to the NOA36 family.</text>
</comment>
<dbReference type="GO" id="GO:0008270">
    <property type="term" value="F:zinc ion binding"/>
    <property type="evidence" value="ECO:0007669"/>
    <property type="project" value="UniProtKB-KW"/>
</dbReference>
<dbReference type="InterPro" id="IPR007052">
    <property type="entry name" value="CS_dom"/>
</dbReference>
<dbReference type="Pfam" id="PF14050">
    <property type="entry name" value="Nudc_N"/>
    <property type="match status" value="1"/>
</dbReference>
<evidence type="ECO:0000256" key="11">
    <source>
        <dbReference type="ARBA" id="ARBA00023242"/>
    </source>
</evidence>